<dbReference type="EMBL" id="CAJNOR010001416">
    <property type="protein sequence ID" value="CAF1139029.1"/>
    <property type="molecule type" value="Genomic_DNA"/>
</dbReference>
<keyword evidence="7 9" id="KW-0472">Membrane</keyword>
<evidence type="ECO:0000256" key="7">
    <source>
        <dbReference type="ARBA" id="ARBA00023136"/>
    </source>
</evidence>
<dbReference type="OrthoDB" id="10015621at2759"/>
<feature type="transmembrane region" description="Helical" evidence="9">
    <location>
        <begin position="749"/>
        <end position="776"/>
    </location>
</feature>
<dbReference type="SMART" id="SM00112">
    <property type="entry name" value="CA"/>
    <property type="match status" value="3"/>
</dbReference>
<dbReference type="GO" id="GO:0005911">
    <property type="term" value="C:cell-cell junction"/>
    <property type="evidence" value="ECO:0007669"/>
    <property type="project" value="TreeGrafter"/>
</dbReference>
<feature type="signal peptide" evidence="10">
    <location>
        <begin position="1"/>
        <end position="16"/>
    </location>
</feature>
<dbReference type="InterPro" id="IPR050971">
    <property type="entry name" value="Cadherin-domain_protein"/>
</dbReference>
<reference evidence="12" key="1">
    <citation type="submission" date="2021-02" db="EMBL/GenBank/DDBJ databases">
        <authorList>
            <person name="Nowell W R."/>
        </authorList>
    </citation>
    <scope>NUCLEOTIDE SEQUENCE</scope>
</reference>
<dbReference type="SUPFAM" id="SSF49313">
    <property type="entry name" value="Cadherin-like"/>
    <property type="match status" value="3"/>
</dbReference>
<dbReference type="Proteomes" id="UP000663828">
    <property type="component" value="Unassembled WGS sequence"/>
</dbReference>
<dbReference type="GO" id="GO:0005886">
    <property type="term" value="C:plasma membrane"/>
    <property type="evidence" value="ECO:0007669"/>
    <property type="project" value="InterPro"/>
</dbReference>
<evidence type="ECO:0000313" key="12">
    <source>
        <dbReference type="EMBL" id="CAF1139029.1"/>
    </source>
</evidence>
<keyword evidence="4 8" id="KW-0106">Calcium</keyword>
<sequence>MLLVSFLLLLIPFVYPQTIKQLNEITVDEELPIGSVVTFLSDKIPNLDQSLEYDLVTPVSSEFDLFSIDHTRHSLNVKKRLDFEQLCTSNNASHCIISISIAVSNQDTIYVYILPIHLKNINDNPLRFPVNRTVIEIDENDSRWSTKSYSLPRASDADGDLITYSLYLQNWKKPNGLFELDQTNFSLKPLRAFDREEQSLYLLRLVAKSEHEKEVSLDIIVIIKDINDNAPKCDLSETTFYINNTKSMSKFFLNVTDPDEGDNGRLVYEFYNAPAGFHLDRTSGEIQFDYTQWTRRERAKLVINVSDHGKPIPLSSQCVIEVKYMFLYEINFVSNVSQNDWIQVNNLRTPIGKLMVIDKQNENLCENCLVQMNSTFEDLIYLNDQTMDLYLNLSSIVLIRILSNSMIKNENISLNVHFHVSDRANPSIISNQNYSWTLYFDKDKLLTNSNMLFVQIHEDISLDERFPIHNRFHTCFDDSLKQISVNDPTETFEIDSNFNLIIKKYLRVNKQQNYEVTLYKIDSNQTDQINPCSIDLRVHIYNPYSVSNVYPYFSQSFYVLTSTNLSQFTLPILPPSMKYISSKSYEISIDESNGSITIVSPSLFSSYYYDFHVQAINSQTPSLSCVIFIRILFGINQQSPRLLENLTRQSLENVSSDFLYQIKAYDPDFSSDDQIERFPPSVEYEIDSTDSLEIERYTGRIFRKKSDQLFFNFTVIVTDFGQPKRLTTRERFVFYIKSNNSMLRQEVSMVVSTTFILISTGIVLMIILLIILILLLNCCHRRSRTKKSLTNISPTTPDSRLIDNEYITTATSLPRVINREQRIYPTIANNSQRNLLEQIHIPPPPLYTAEKVYIKPDYQQTLSINDINKYLERFEKIYNNSTENHSRQPVGSVV</sequence>
<name>A0A814RWV0_ADIRI</name>
<evidence type="ECO:0000256" key="9">
    <source>
        <dbReference type="SAM" id="Phobius"/>
    </source>
</evidence>
<evidence type="ECO:0000256" key="4">
    <source>
        <dbReference type="ARBA" id="ARBA00022837"/>
    </source>
</evidence>
<keyword evidence="2 9" id="KW-0812">Transmembrane</keyword>
<dbReference type="PROSITE" id="PS50268">
    <property type="entry name" value="CADHERIN_2"/>
    <property type="match status" value="2"/>
</dbReference>
<keyword evidence="5" id="KW-0130">Cell adhesion</keyword>
<evidence type="ECO:0000256" key="2">
    <source>
        <dbReference type="ARBA" id="ARBA00022692"/>
    </source>
</evidence>
<feature type="domain" description="Cadherin" evidence="11">
    <location>
        <begin position="154"/>
        <end position="233"/>
    </location>
</feature>
<keyword evidence="6 9" id="KW-1133">Transmembrane helix</keyword>
<comment type="subcellular location">
    <subcellularLocation>
        <location evidence="1">Membrane</location>
    </subcellularLocation>
</comment>
<gene>
    <name evidence="13" type="ORF">EDS130_LOCUS38531</name>
    <name evidence="12" type="ORF">XAT740_LOCUS20316</name>
</gene>
<dbReference type="InterPro" id="IPR020894">
    <property type="entry name" value="Cadherin_CS"/>
</dbReference>
<dbReference type="InterPro" id="IPR002126">
    <property type="entry name" value="Cadherin-like_dom"/>
</dbReference>
<dbReference type="AlphaFoldDB" id="A0A814RWV0"/>
<feature type="chain" id="PRO_5036225818" description="Cadherin domain-containing protein" evidence="10">
    <location>
        <begin position="17"/>
        <end position="894"/>
    </location>
</feature>
<evidence type="ECO:0000256" key="3">
    <source>
        <dbReference type="ARBA" id="ARBA00022737"/>
    </source>
</evidence>
<dbReference type="PANTHER" id="PTHR24025:SF23">
    <property type="entry name" value="NEURAL-CADHERIN"/>
    <property type="match status" value="1"/>
</dbReference>
<evidence type="ECO:0000256" key="8">
    <source>
        <dbReference type="PROSITE-ProRule" id="PRU00043"/>
    </source>
</evidence>
<feature type="domain" description="Cadherin" evidence="11">
    <location>
        <begin position="19"/>
        <end position="131"/>
    </location>
</feature>
<dbReference type="Proteomes" id="UP000663852">
    <property type="component" value="Unassembled WGS sequence"/>
</dbReference>
<dbReference type="PRINTS" id="PR00205">
    <property type="entry name" value="CADHERIN"/>
</dbReference>
<evidence type="ECO:0000256" key="10">
    <source>
        <dbReference type="SAM" id="SignalP"/>
    </source>
</evidence>
<dbReference type="CDD" id="cd11304">
    <property type="entry name" value="Cadherin_repeat"/>
    <property type="match status" value="4"/>
</dbReference>
<proteinExistence type="predicted"/>
<dbReference type="EMBL" id="CAJNOJ010000405">
    <property type="protein sequence ID" value="CAF1436038.1"/>
    <property type="molecule type" value="Genomic_DNA"/>
</dbReference>
<accession>A0A814RWV0</accession>
<dbReference type="PANTHER" id="PTHR24025">
    <property type="entry name" value="DESMOGLEIN FAMILY MEMBER"/>
    <property type="match status" value="1"/>
</dbReference>
<dbReference type="GO" id="GO:0005509">
    <property type="term" value="F:calcium ion binding"/>
    <property type="evidence" value="ECO:0007669"/>
    <property type="project" value="UniProtKB-UniRule"/>
</dbReference>
<organism evidence="12 14">
    <name type="scientific">Adineta ricciae</name>
    <name type="common">Rotifer</name>
    <dbReference type="NCBI Taxonomy" id="249248"/>
    <lineage>
        <taxon>Eukaryota</taxon>
        <taxon>Metazoa</taxon>
        <taxon>Spiralia</taxon>
        <taxon>Gnathifera</taxon>
        <taxon>Rotifera</taxon>
        <taxon>Eurotatoria</taxon>
        <taxon>Bdelloidea</taxon>
        <taxon>Adinetida</taxon>
        <taxon>Adinetidae</taxon>
        <taxon>Adineta</taxon>
    </lineage>
</organism>
<evidence type="ECO:0000256" key="5">
    <source>
        <dbReference type="ARBA" id="ARBA00022889"/>
    </source>
</evidence>
<dbReference type="GO" id="GO:0007156">
    <property type="term" value="P:homophilic cell adhesion via plasma membrane adhesion molecules"/>
    <property type="evidence" value="ECO:0007669"/>
    <property type="project" value="InterPro"/>
</dbReference>
<protein>
    <recommendedName>
        <fullName evidence="11">Cadherin domain-containing protein</fullName>
    </recommendedName>
</protein>
<keyword evidence="10" id="KW-0732">Signal</keyword>
<evidence type="ECO:0000256" key="1">
    <source>
        <dbReference type="ARBA" id="ARBA00004370"/>
    </source>
</evidence>
<evidence type="ECO:0000259" key="11">
    <source>
        <dbReference type="PROSITE" id="PS50268"/>
    </source>
</evidence>
<dbReference type="Gene3D" id="2.60.40.60">
    <property type="entry name" value="Cadherins"/>
    <property type="match status" value="3"/>
</dbReference>
<comment type="caution">
    <text evidence="12">The sequence shown here is derived from an EMBL/GenBank/DDBJ whole genome shotgun (WGS) entry which is preliminary data.</text>
</comment>
<evidence type="ECO:0000313" key="13">
    <source>
        <dbReference type="EMBL" id="CAF1436038.1"/>
    </source>
</evidence>
<dbReference type="InterPro" id="IPR015919">
    <property type="entry name" value="Cadherin-like_sf"/>
</dbReference>
<evidence type="ECO:0000256" key="6">
    <source>
        <dbReference type="ARBA" id="ARBA00022989"/>
    </source>
</evidence>
<evidence type="ECO:0000313" key="14">
    <source>
        <dbReference type="Proteomes" id="UP000663828"/>
    </source>
</evidence>
<keyword evidence="3" id="KW-0677">Repeat</keyword>
<dbReference type="PROSITE" id="PS00232">
    <property type="entry name" value="CADHERIN_1"/>
    <property type="match status" value="1"/>
</dbReference>
<keyword evidence="14" id="KW-1185">Reference proteome</keyword>